<feature type="transmembrane region" description="Helical" evidence="24">
    <location>
        <begin position="90"/>
        <end position="111"/>
    </location>
</feature>
<dbReference type="InterPro" id="IPR033718">
    <property type="entry name" value="DAGK_prok"/>
</dbReference>
<protein>
    <recommendedName>
        <fullName evidence="4 24">Diacylglycerol kinase</fullName>
        <ecNumber evidence="3 24">2.7.1.107</ecNumber>
    </recommendedName>
</protein>
<keyword evidence="19 24" id="KW-1208">Phospholipid metabolism</keyword>
<evidence type="ECO:0000256" key="13">
    <source>
        <dbReference type="ARBA" id="ARBA00022840"/>
    </source>
</evidence>
<dbReference type="OrthoDB" id="5460798at2"/>
<dbReference type="GO" id="GO:0006654">
    <property type="term" value="P:phosphatidic acid biosynthetic process"/>
    <property type="evidence" value="ECO:0007669"/>
    <property type="project" value="InterPro"/>
</dbReference>
<evidence type="ECO:0000256" key="1">
    <source>
        <dbReference type="ARBA" id="ARBA00004429"/>
    </source>
</evidence>
<evidence type="ECO:0000313" key="25">
    <source>
        <dbReference type="EMBL" id="CBY82221.1"/>
    </source>
</evidence>
<sequence length="112" mass="12182">MKRILQAWLYSKAGLKAAFHDEPAFKQVVLLALLGFVGACFVAHTFSQFALLVLPGVLCVVVELLNSAIENAVDFTGTHQHPLAKKAKDMGSAAQLIALVFFALVWGAYFVF</sequence>
<dbReference type="STRING" id="936155.HFELIS_01370"/>
<evidence type="ECO:0000256" key="4">
    <source>
        <dbReference type="ARBA" id="ARBA00017575"/>
    </source>
</evidence>
<dbReference type="Gene3D" id="1.10.287.3610">
    <property type="match status" value="1"/>
</dbReference>
<proteinExistence type="inferred from homology"/>
<comment type="caution">
    <text evidence="24">Lacks conserved residue(s) required for the propagation of feature annotation.</text>
</comment>
<name>E7ACJ2_HELFC</name>
<dbReference type="CDD" id="cd14264">
    <property type="entry name" value="DAGK_IM"/>
    <property type="match status" value="1"/>
</dbReference>
<keyword evidence="15 24" id="KW-1133">Transmembrane helix</keyword>
<keyword evidence="14 23" id="KW-0460">Magnesium</keyword>
<evidence type="ECO:0000256" key="10">
    <source>
        <dbReference type="ARBA" id="ARBA00022723"/>
    </source>
</evidence>
<feature type="binding site" evidence="22">
    <location>
        <position position="70"/>
    </location>
    <ligand>
        <name>ATP</name>
        <dbReference type="ChEBI" id="CHEBI:30616"/>
    </ligand>
</feature>
<evidence type="ECO:0000256" key="14">
    <source>
        <dbReference type="ARBA" id="ARBA00022842"/>
    </source>
</evidence>
<feature type="transmembrane region" description="Helical" evidence="24">
    <location>
        <begin position="28"/>
        <end position="46"/>
    </location>
</feature>
<dbReference type="PROSITE" id="PS01069">
    <property type="entry name" value="DAGK_PROKAR"/>
    <property type="match status" value="1"/>
</dbReference>
<dbReference type="EC" id="2.7.1.107" evidence="3 24"/>
<dbReference type="eggNOG" id="COG0818">
    <property type="taxonomic scope" value="Bacteria"/>
</dbReference>
<keyword evidence="13 22" id="KW-0067">ATP-binding</keyword>
<keyword evidence="8 24" id="KW-0808">Transferase</keyword>
<keyword evidence="7" id="KW-0997">Cell inner membrane</keyword>
<dbReference type="InterPro" id="IPR000829">
    <property type="entry name" value="DAGK"/>
</dbReference>
<comment type="cofactor">
    <cofactor evidence="23">
        <name>Mg(2+)</name>
        <dbReference type="ChEBI" id="CHEBI:18420"/>
    </cofactor>
    <text evidence="23">Mn(2+), Zn(2+), Cd(2+) and Co(2+) support activity to lesser extents.</text>
</comment>
<dbReference type="GeneID" id="36134897"/>
<evidence type="ECO:0000256" key="2">
    <source>
        <dbReference type="ARBA" id="ARBA00005967"/>
    </source>
</evidence>
<keyword evidence="16 24" id="KW-0443">Lipid metabolism</keyword>
<keyword evidence="10 23" id="KW-0479">Metal-binding</keyword>
<reference evidence="25 26" key="1">
    <citation type="journal article" date="2011" name="Genome Biol. Evol.">
        <title>Comparative whole genome sequence analysis of the carcinogenic bacterial model pathogen Helicobacter felis.</title>
        <authorList>
            <person name="Arnold I.C."/>
            <person name="Zigova Z."/>
            <person name="Holden M."/>
            <person name="Lawley T.D."/>
            <person name="Rad R."/>
            <person name="Dougan G."/>
            <person name="Falkow S."/>
            <person name="Bentley S.D."/>
            <person name="Muller A."/>
        </authorList>
    </citation>
    <scope>NUCLEOTIDE SEQUENCE [LARGE SCALE GENOMIC DNA]</scope>
    <source>
        <strain evidence="26">ATCC 49179 / CCUG 28539 / NCTC 12436 / CS1</strain>
    </source>
</reference>
<evidence type="ECO:0000256" key="7">
    <source>
        <dbReference type="ARBA" id="ARBA00022519"/>
    </source>
</evidence>
<feature type="binding site" evidence="22">
    <location>
        <position position="22"/>
    </location>
    <ligand>
        <name>ATP</name>
        <dbReference type="ChEBI" id="CHEBI:30616"/>
    </ligand>
</feature>
<dbReference type="PANTHER" id="PTHR34299">
    <property type="entry name" value="DIACYLGLYCEROL KINASE"/>
    <property type="match status" value="1"/>
</dbReference>
<comment type="subcellular location">
    <subcellularLocation>
        <location evidence="1">Cell inner membrane</location>
        <topology evidence="1">Multi-pass membrane protein</topology>
    </subcellularLocation>
</comment>
<accession>E7ACJ2</accession>
<evidence type="ECO:0000256" key="5">
    <source>
        <dbReference type="ARBA" id="ARBA00022475"/>
    </source>
</evidence>
<gene>
    <name evidence="25" type="ordered locus">Hfelis_01370</name>
</gene>
<evidence type="ECO:0000256" key="12">
    <source>
        <dbReference type="ARBA" id="ARBA00022777"/>
    </source>
</evidence>
<keyword evidence="9 24" id="KW-0812">Transmembrane</keyword>
<feature type="binding site" evidence="22">
    <location>
        <position position="10"/>
    </location>
    <ligand>
        <name>ATP</name>
        <dbReference type="ChEBI" id="CHEBI:30616"/>
    </ligand>
</feature>
<keyword evidence="18" id="KW-0594">Phospholipid biosynthesis</keyword>
<evidence type="ECO:0000256" key="11">
    <source>
        <dbReference type="ARBA" id="ARBA00022741"/>
    </source>
</evidence>
<comment type="function">
    <text evidence="24">Catalyzes the ATP-dependent phosphorylation of sn-l,2-diacylglycerol (DAG) to phosphatidic acid. Involved in the recycling of diacylglycerol produced as a by-product during membrane-derived oligosaccharide (MDO) biosynthesis.</text>
</comment>
<keyword evidence="26" id="KW-1185">Reference proteome</keyword>
<keyword evidence="17 24" id="KW-0472">Membrane</keyword>
<keyword evidence="11 22" id="KW-0547">Nucleotide-binding</keyword>
<evidence type="ECO:0000256" key="15">
    <source>
        <dbReference type="ARBA" id="ARBA00022989"/>
    </source>
</evidence>
<dbReference type="Proteomes" id="UP000007934">
    <property type="component" value="Chromosome"/>
</dbReference>
<dbReference type="InterPro" id="IPR036945">
    <property type="entry name" value="DAGK_sf"/>
</dbReference>
<dbReference type="KEGG" id="hfe:HFELIS_01370"/>
<evidence type="ECO:0000256" key="9">
    <source>
        <dbReference type="ARBA" id="ARBA00022692"/>
    </source>
</evidence>
<feature type="active site" description="Proton acceptor" evidence="20">
    <location>
        <position position="63"/>
    </location>
</feature>
<evidence type="ECO:0000256" key="21">
    <source>
        <dbReference type="PIRSR" id="PIRSR600829-2"/>
    </source>
</evidence>
<evidence type="ECO:0000256" key="17">
    <source>
        <dbReference type="ARBA" id="ARBA00023136"/>
    </source>
</evidence>
<feature type="binding site" evidence="22">
    <location>
        <begin position="88"/>
        <end position="89"/>
    </location>
    <ligand>
        <name>ATP</name>
        <dbReference type="ChEBI" id="CHEBI:30616"/>
    </ligand>
</feature>
<dbReference type="GO" id="GO:0005524">
    <property type="term" value="F:ATP binding"/>
    <property type="evidence" value="ECO:0007669"/>
    <property type="project" value="UniProtKB-KW"/>
</dbReference>
<evidence type="ECO:0000256" key="22">
    <source>
        <dbReference type="PIRSR" id="PIRSR600829-3"/>
    </source>
</evidence>
<evidence type="ECO:0000256" key="23">
    <source>
        <dbReference type="PIRSR" id="PIRSR600829-4"/>
    </source>
</evidence>
<dbReference type="PANTHER" id="PTHR34299:SF1">
    <property type="entry name" value="DIACYLGLYCEROL KINASE"/>
    <property type="match status" value="1"/>
</dbReference>
<dbReference type="GO" id="GO:0046872">
    <property type="term" value="F:metal ion binding"/>
    <property type="evidence" value="ECO:0007669"/>
    <property type="project" value="UniProtKB-KW"/>
</dbReference>
<evidence type="ECO:0000256" key="16">
    <source>
        <dbReference type="ARBA" id="ARBA00023098"/>
    </source>
</evidence>
<dbReference type="EMBL" id="FQ670179">
    <property type="protein sequence ID" value="CBY82221.1"/>
    <property type="molecule type" value="Genomic_DNA"/>
</dbReference>
<evidence type="ECO:0000256" key="8">
    <source>
        <dbReference type="ARBA" id="ARBA00022679"/>
    </source>
</evidence>
<evidence type="ECO:0000256" key="20">
    <source>
        <dbReference type="PIRSR" id="PIRSR600829-1"/>
    </source>
</evidence>
<keyword evidence="6" id="KW-0444">Lipid biosynthesis</keyword>
<evidence type="ECO:0000256" key="18">
    <source>
        <dbReference type="ARBA" id="ARBA00023209"/>
    </source>
</evidence>
<feature type="binding site" evidence="23">
    <location>
        <position position="70"/>
    </location>
    <ligand>
        <name>a divalent metal cation</name>
        <dbReference type="ChEBI" id="CHEBI:60240"/>
    </ligand>
</feature>
<evidence type="ECO:0000256" key="3">
    <source>
        <dbReference type="ARBA" id="ARBA00012133"/>
    </source>
</evidence>
<comment type="catalytic activity">
    <reaction evidence="24">
        <text>a 1,2-diacyl-sn-glycerol + ATP = a 1,2-diacyl-sn-glycero-3-phosphate + ADP + H(+)</text>
        <dbReference type="Rhea" id="RHEA:10272"/>
        <dbReference type="ChEBI" id="CHEBI:15378"/>
        <dbReference type="ChEBI" id="CHEBI:17815"/>
        <dbReference type="ChEBI" id="CHEBI:30616"/>
        <dbReference type="ChEBI" id="CHEBI:58608"/>
        <dbReference type="ChEBI" id="CHEBI:456216"/>
        <dbReference type="EC" id="2.7.1.107"/>
    </reaction>
</comment>
<feature type="binding site" evidence="21">
    <location>
        <position position="63"/>
    </location>
    <ligand>
        <name>substrate</name>
    </ligand>
</feature>
<dbReference type="AlphaFoldDB" id="E7ACJ2"/>
<dbReference type="HOGENOM" id="CLU_112343_3_0_7"/>
<dbReference type="GO" id="GO:0004143">
    <property type="term" value="F:ATP-dependent diacylglycerol kinase activity"/>
    <property type="evidence" value="ECO:0007669"/>
    <property type="project" value="UniProtKB-EC"/>
</dbReference>
<keyword evidence="5" id="KW-1003">Cell membrane</keyword>
<dbReference type="GO" id="GO:0005886">
    <property type="term" value="C:plasma membrane"/>
    <property type="evidence" value="ECO:0007669"/>
    <property type="project" value="UniProtKB-SubCell"/>
</dbReference>
<dbReference type="Pfam" id="PF01219">
    <property type="entry name" value="DAGK_prokar"/>
    <property type="match status" value="1"/>
</dbReference>
<evidence type="ECO:0000313" key="26">
    <source>
        <dbReference type="Proteomes" id="UP000007934"/>
    </source>
</evidence>
<feature type="binding site" evidence="21">
    <location>
        <position position="3"/>
    </location>
    <ligand>
        <name>substrate</name>
    </ligand>
</feature>
<evidence type="ECO:0000256" key="6">
    <source>
        <dbReference type="ARBA" id="ARBA00022516"/>
    </source>
</evidence>
<feature type="binding site" evidence="23">
    <location>
        <position position="22"/>
    </location>
    <ligand>
        <name>a divalent metal cation</name>
        <dbReference type="ChEBI" id="CHEBI:60240"/>
    </ligand>
</feature>
<keyword evidence="12 24" id="KW-0418">Kinase</keyword>
<evidence type="ECO:0000256" key="19">
    <source>
        <dbReference type="ARBA" id="ARBA00023264"/>
    </source>
</evidence>
<feature type="binding site" evidence="21">
    <location>
        <position position="92"/>
    </location>
    <ligand>
        <name>substrate</name>
    </ligand>
</feature>
<organism evidence="25 26">
    <name type="scientific">Helicobacter felis (strain ATCC 49179 / CCUG 28539 / NCTC 12436 / CS1)</name>
    <dbReference type="NCBI Taxonomy" id="936155"/>
    <lineage>
        <taxon>Bacteria</taxon>
        <taxon>Pseudomonadati</taxon>
        <taxon>Campylobacterota</taxon>
        <taxon>Epsilonproteobacteria</taxon>
        <taxon>Campylobacterales</taxon>
        <taxon>Helicobacteraceae</taxon>
        <taxon>Helicobacter</taxon>
    </lineage>
</organism>
<evidence type="ECO:0000256" key="24">
    <source>
        <dbReference type="RuleBase" id="RU363065"/>
    </source>
</evidence>
<feature type="binding site" evidence="22">
    <location>
        <position position="3"/>
    </location>
    <ligand>
        <name>ATP</name>
        <dbReference type="ChEBI" id="CHEBI:30616"/>
    </ligand>
</feature>
<dbReference type="RefSeq" id="WP_013468591.1">
    <property type="nucleotide sequence ID" value="NC_014810.2"/>
</dbReference>
<comment type="similarity">
    <text evidence="2 24">Belongs to the bacterial diacylglycerol kinase family.</text>
</comment>